<feature type="transmembrane region" description="Helical" evidence="7">
    <location>
        <begin position="181"/>
        <end position="201"/>
    </location>
</feature>
<feature type="transmembrane region" description="Helical" evidence="7">
    <location>
        <begin position="92"/>
        <end position="117"/>
    </location>
</feature>
<protein>
    <recommendedName>
        <fullName evidence="10">Gustatory receptor</fullName>
    </recommendedName>
</protein>
<proteinExistence type="predicted"/>
<dbReference type="AlphaFoldDB" id="E9G8K6"/>
<dbReference type="GO" id="GO:0008049">
    <property type="term" value="P:male courtship behavior"/>
    <property type="evidence" value="ECO:0000318"/>
    <property type="project" value="GO_Central"/>
</dbReference>
<feature type="transmembrane region" description="Helical" evidence="7">
    <location>
        <begin position="54"/>
        <end position="72"/>
    </location>
</feature>
<dbReference type="Proteomes" id="UP000000305">
    <property type="component" value="Unassembled WGS sequence"/>
</dbReference>
<dbReference type="GO" id="GO:0005886">
    <property type="term" value="C:plasma membrane"/>
    <property type="evidence" value="ECO:0007669"/>
    <property type="project" value="UniProtKB-SubCell"/>
</dbReference>
<dbReference type="InterPro" id="IPR013604">
    <property type="entry name" value="7TM_chemorcpt"/>
</dbReference>
<evidence type="ECO:0000256" key="5">
    <source>
        <dbReference type="ARBA" id="ARBA00023136"/>
    </source>
</evidence>
<dbReference type="GO" id="GO:0007635">
    <property type="term" value="P:chemosensory behavior"/>
    <property type="evidence" value="ECO:0000318"/>
    <property type="project" value="GO_Central"/>
</dbReference>
<comment type="subcellular location">
    <subcellularLocation>
        <location evidence="1">Cell membrane</location>
        <topology evidence="1">Multi-pass membrane protein</topology>
    </subcellularLocation>
</comment>
<dbReference type="HOGENOM" id="CLU_058520_0_0_1"/>
<keyword evidence="2" id="KW-1003">Cell membrane</keyword>
<keyword evidence="6" id="KW-0675">Receptor</keyword>
<dbReference type="GO" id="GO:0030424">
    <property type="term" value="C:axon"/>
    <property type="evidence" value="ECO:0000318"/>
    <property type="project" value="GO_Central"/>
</dbReference>
<evidence type="ECO:0000313" key="9">
    <source>
        <dbReference type="Proteomes" id="UP000000305"/>
    </source>
</evidence>
<organism evidence="8 9">
    <name type="scientific">Daphnia pulex</name>
    <name type="common">Water flea</name>
    <dbReference type="NCBI Taxonomy" id="6669"/>
    <lineage>
        <taxon>Eukaryota</taxon>
        <taxon>Metazoa</taxon>
        <taxon>Ecdysozoa</taxon>
        <taxon>Arthropoda</taxon>
        <taxon>Crustacea</taxon>
        <taxon>Branchiopoda</taxon>
        <taxon>Diplostraca</taxon>
        <taxon>Cladocera</taxon>
        <taxon>Anomopoda</taxon>
        <taxon>Daphniidae</taxon>
        <taxon>Daphnia</taxon>
    </lineage>
</organism>
<dbReference type="EMBL" id="GL732535">
    <property type="protein sequence ID" value="EFX84253.1"/>
    <property type="molecule type" value="Genomic_DNA"/>
</dbReference>
<dbReference type="InParanoid" id="E9G8K6"/>
<dbReference type="PANTHER" id="PTHR21143">
    <property type="entry name" value="INVERTEBRATE GUSTATORY RECEPTOR"/>
    <property type="match status" value="1"/>
</dbReference>
<evidence type="ECO:0000256" key="2">
    <source>
        <dbReference type="ARBA" id="ARBA00022475"/>
    </source>
</evidence>
<dbReference type="GO" id="GO:0030425">
    <property type="term" value="C:dendrite"/>
    <property type="evidence" value="ECO:0000318"/>
    <property type="project" value="GO_Central"/>
</dbReference>
<keyword evidence="4 7" id="KW-1133">Transmembrane helix</keyword>
<dbReference type="PhylomeDB" id="E9G8K6"/>
<name>E9G8K6_DAPPU</name>
<evidence type="ECO:0000256" key="1">
    <source>
        <dbReference type="ARBA" id="ARBA00004651"/>
    </source>
</evidence>
<dbReference type="GO" id="GO:0050909">
    <property type="term" value="P:sensory perception of taste"/>
    <property type="evidence" value="ECO:0007669"/>
    <property type="project" value="InterPro"/>
</dbReference>
<dbReference type="KEGG" id="dpx:DAPPUDRAFT_315056"/>
<reference evidence="8 9" key="1">
    <citation type="journal article" date="2011" name="Science">
        <title>The ecoresponsive genome of Daphnia pulex.</title>
        <authorList>
            <person name="Colbourne J.K."/>
            <person name="Pfrender M.E."/>
            <person name="Gilbert D."/>
            <person name="Thomas W.K."/>
            <person name="Tucker A."/>
            <person name="Oakley T.H."/>
            <person name="Tokishita S."/>
            <person name="Aerts A."/>
            <person name="Arnold G.J."/>
            <person name="Basu M.K."/>
            <person name="Bauer D.J."/>
            <person name="Caceres C.E."/>
            <person name="Carmel L."/>
            <person name="Casola C."/>
            <person name="Choi J.H."/>
            <person name="Detter J.C."/>
            <person name="Dong Q."/>
            <person name="Dusheyko S."/>
            <person name="Eads B.D."/>
            <person name="Frohlich T."/>
            <person name="Geiler-Samerotte K.A."/>
            <person name="Gerlach D."/>
            <person name="Hatcher P."/>
            <person name="Jogdeo S."/>
            <person name="Krijgsveld J."/>
            <person name="Kriventseva E.V."/>
            <person name="Kultz D."/>
            <person name="Laforsch C."/>
            <person name="Lindquist E."/>
            <person name="Lopez J."/>
            <person name="Manak J.R."/>
            <person name="Muller J."/>
            <person name="Pangilinan J."/>
            <person name="Patwardhan R.P."/>
            <person name="Pitluck S."/>
            <person name="Pritham E.J."/>
            <person name="Rechtsteiner A."/>
            <person name="Rho M."/>
            <person name="Rogozin I.B."/>
            <person name="Sakarya O."/>
            <person name="Salamov A."/>
            <person name="Schaack S."/>
            <person name="Shapiro H."/>
            <person name="Shiga Y."/>
            <person name="Skalitzky C."/>
            <person name="Smith Z."/>
            <person name="Souvorov A."/>
            <person name="Sung W."/>
            <person name="Tang Z."/>
            <person name="Tsuchiya D."/>
            <person name="Tu H."/>
            <person name="Vos H."/>
            <person name="Wang M."/>
            <person name="Wolf Y.I."/>
            <person name="Yamagata H."/>
            <person name="Yamada T."/>
            <person name="Ye Y."/>
            <person name="Shaw J.R."/>
            <person name="Andrews J."/>
            <person name="Crease T.J."/>
            <person name="Tang H."/>
            <person name="Lucas S.M."/>
            <person name="Robertson H.M."/>
            <person name="Bork P."/>
            <person name="Koonin E.V."/>
            <person name="Zdobnov E.M."/>
            <person name="Grigoriev I.V."/>
            <person name="Lynch M."/>
            <person name="Boore J.L."/>
        </authorList>
    </citation>
    <scope>NUCLEOTIDE SEQUENCE [LARGE SCALE GENOMIC DNA]</scope>
</reference>
<evidence type="ECO:0008006" key="10">
    <source>
        <dbReference type="Google" id="ProtNLM"/>
    </source>
</evidence>
<dbReference type="PANTHER" id="PTHR21143:SF133">
    <property type="entry name" value="GUSTATORY AND PHEROMONE RECEPTOR 32A-RELATED"/>
    <property type="match status" value="1"/>
</dbReference>
<dbReference type="GO" id="GO:0043025">
    <property type="term" value="C:neuronal cell body"/>
    <property type="evidence" value="ECO:0000318"/>
    <property type="project" value="GO_Central"/>
</dbReference>
<evidence type="ECO:0000256" key="7">
    <source>
        <dbReference type="SAM" id="Phobius"/>
    </source>
</evidence>
<feature type="transmembrane region" description="Helical" evidence="7">
    <location>
        <begin position="152"/>
        <end position="175"/>
    </location>
</feature>
<sequence>MSKEAWAAKPSLGYETGDLETILGPVFTLFRCFGINFHEPSDTNCRFLHQTAQIGWVVLTLGTCGFRLLVYFPSILYRSIDDVENSKTVKSIMHYLIEFLNYWIYILAVFIGSWCMARWSAAKLWRAIEDMLLHIPLSPEDTARCRKTSVQCIFGCLVALSLNLILSLSIEISLAAPANRMALALLSVVYFYSFGSCALFISAGRIISIAFQTVSSQLELNCCPPSTNAAVVWNYQRQFGIACRAAEKFCSTFGFVLFATVSYTFIGFVNASYNLLKSYQNLPQGSDGGEDLYYIIPRTIRLTYMIVEHLFRLWLICHTADLIRSKALSLVPVLQSIRNDLYSRQGCNDESQEVHTFLLEVSETSPTFGVLGMFTLTKHIIISLIGTTLTYLVVLCQFSTADNPVAMTPISNASQSS</sequence>
<dbReference type="Pfam" id="PF08395">
    <property type="entry name" value="7tm_7"/>
    <property type="match status" value="1"/>
</dbReference>
<keyword evidence="9" id="KW-1185">Reference proteome</keyword>
<accession>E9G8K6</accession>
<keyword evidence="3 7" id="KW-0812">Transmembrane</keyword>
<evidence type="ECO:0000256" key="4">
    <source>
        <dbReference type="ARBA" id="ARBA00022989"/>
    </source>
</evidence>
<evidence type="ECO:0000256" key="6">
    <source>
        <dbReference type="ARBA" id="ARBA00023170"/>
    </source>
</evidence>
<gene>
    <name evidence="8" type="primary">DpuGr53</name>
    <name evidence="8" type="ORF">DAPPUDRAFT_315056</name>
</gene>
<dbReference type="OrthoDB" id="6478931at2759"/>
<keyword evidence="5 7" id="KW-0472">Membrane</keyword>
<feature type="transmembrane region" description="Helical" evidence="7">
    <location>
        <begin position="253"/>
        <end position="273"/>
    </location>
</feature>
<evidence type="ECO:0000256" key="3">
    <source>
        <dbReference type="ARBA" id="ARBA00022692"/>
    </source>
</evidence>
<evidence type="ECO:0000313" key="8">
    <source>
        <dbReference type="EMBL" id="EFX84253.1"/>
    </source>
</evidence>